<keyword evidence="1" id="KW-1133">Transmembrane helix</keyword>
<sequence length="467" mass="50845">MTKIQIIKPSKQGFVTLTSVVVITSILLIASIGLSLFSTSELQNSFTEAESSRALALAEYCQEKAIYNLTKNSAYQGGETLTPDPTKTDEICNILPVTTYGEPTGAGDAEGSFVLTEKSDWEAGANSGTDLVSVPGDVKIDSSGGSAKLDLLAMYNADNSIIRATADPINRSKVIDNNLATAWSAVALPQTPHSWIIDLKASYSIAYIAINSTISTSAPGMVQILESADDITYNTICAYPLTQGIWNKTNSANECYSGHQHPFNARYLKLYIYNGAQPLGATVSWNVNEFEIYSTASQPITTATNISKANQMTPPVSGAFIVKYAQFTPNETSSQGEIKYRFRKSNWGGSWLGEWSAEKIFTGDPIDLSKIAELMITAKDMADAKYYINVESTFAKSVPTSDPALHDYTVKYITQTGAQNGPTICKLVRSEGKVTHSDNFYLRRLESNSCSLCPVSLDLWREVGRFN</sequence>
<organism evidence="3 4">
    <name type="scientific">Candidatus Berkelbacteria bacterium CG03_land_8_20_14_0_80_40_36</name>
    <dbReference type="NCBI Taxonomy" id="1974509"/>
    <lineage>
        <taxon>Bacteria</taxon>
        <taxon>Candidatus Berkelbacteria</taxon>
    </lineage>
</organism>
<dbReference type="InterPro" id="IPR000421">
    <property type="entry name" value="FA58C"/>
</dbReference>
<dbReference type="Pfam" id="PF00754">
    <property type="entry name" value="F5_F8_type_C"/>
    <property type="match status" value="1"/>
</dbReference>
<name>A0A2M7CHZ5_9BACT</name>
<keyword evidence="1" id="KW-0812">Transmembrane</keyword>
<dbReference type="EMBL" id="PEUM01000074">
    <property type="protein sequence ID" value="PIV25253.1"/>
    <property type="molecule type" value="Genomic_DNA"/>
</dbReference>
<feature type="domain" description="F5/8 type C" evidence="2">
    <location>
        <begin position="171"/>
        <end position="274"/>
    </location>
</feature>
<dbReference type="Gene3D" id="2.60.120.260">
    <property type="entry name" value="Galactose-binding domain-like"/>
    <property type="match status" value="1"/>
</dbReference>
<dbReference type="SUPFAM" id="SSF49785">
    <property type="entry name" value="Galactose-binding domain-like"/>
    <property type="match status" value="1"/>
</dbReference>
<evidence type="ECO:0000313" key="4">
    <source>
        <dbReference type="Proteomes" id="UP000229966"/>
    </source>
</evidence>
<reference evidence="4" key="1">
    <citation type="submission" date="2017-09" db="EMBL/GenBank/DDBJ databases">
        <title>Depth-based differentiation of microbial function through sediment-hosted aquifers and enrichment of novel symbionts in the deep terrestrial subsurface.</title>
        <authorList>
            <person name="Probst A.J."/>
            <person name="Ladd B."/>
            <person name="Jarett J.K."/>
            <person name="Geller-Mcgrath D.E."/>
            <person name="Sieber C.M.K."/>
            <person name="Emerson J.B."/>
            <person name="Anantharaman K."/>
            <person name="Thomas B.C."/>
            <person name="Malmstrom R."/>
            <person name="Stieglmeier M."/>
            <person name="Klingl A."/>
            <person name="Woyke T."/>
            <person name="Ryan C.M."/>
            <person name="Banfield J.F."/>
        </authorList>
    </citation>
    <scope>NUCLEOTIDE SEQUENCE [LARGE SCALE GENOMIC DNA]</scope>
</reference>
<evidence type="ECO:0000259" key="2">
    <source>
        <dbReference type="Pfam" id="PF00754"/>
    </source>
</evidence>
<comment type="caution">
    <text evidence="3">The sequence shown here is derived from an EMBL/GenBank/DDBJ whole genome shotgun (WGS) entry which is preliminary data.</text>
</comment>
<evidence type="ECO:0000313" key="3">
    <source>
        <dbReference type="EMBL" id="PIV25253.1"/>
    </source>
</evidence>
<dbReference type="InterPro" id="IPR008979">
    <property type="entry name" value="Galactose-bd-like_sf"/>
</dbReference>
<protein>
    <recommendedName>
        <fullName evidence="2">F5/8 type C domain-containing protein</fullName>
    </recommendedName>
</protein>
<accession>A0A2M7CHZ5</accession>
<dbReference type="AlphaFoldDB" id="A0A2M7CHZ5"/>
<keyword evidence="1" id="KW-0472">Membrane</keyword>
<evidence type="ECO:0000256" key="1">
    <source>
        <dbReference type="SAM" id="Phobius"/>
    </source>
</evidence>
<gene>
    <name evidence="3" type="ORF">COS38_02605</name>
</gene>
<proteinExistence type="predicted"/>
<feature type="transmembrane region" description="Helical" evidence="1">
    <location>
        <begin position="12"/>
        <end position="37"/>
    </location>
</feature>
<dbReference type="Proteomes" id="UP000229966">
    <property type="component" value="Unassembled WGS sequence"/>
</dbReference>